<accession>A0A0F9EM21</accession>
<reference evidence="1" key="1">
    <citation type="journal article" date="2015" name="Nature">
        <title>Complex archaea that bridge the gap between prokaryotes and eukaryotes.</title>
        <authorList>
            <person name="Spang A."/>
            <person name="Saw J.H."/>
            <person name="Jorgensen S.L."/>
            <person name="Zaremba-Niedzwiedzka K."/>
            <person name="Martijn J."/>
            <person name="Lind A.E."/>
            <person name="van Eijk R."/>
            <person name="Schleper C."/>
            <person name="Guy L."/>
            <person name="Ettema T.J."/>
        </authorList>
    </citation>
    <scope>NUCLEOTIDE SEQUENCE</scope>
</reference>
<gene>
    <name evidence="1" type="ORF">LCGC14_2136580</name>
</gene>
<proteinExistence type="predicted"/>
<dbReference type="EMBL" id="LAZR01026915">
    <property type="protein sequence ID" value="KKL67276.1"/>
    <property type="molecule type" value="Genomic_DNA"/>
</dbReference>
<name>A0A0F9EM21_9ZZZZ</name>
<protein>
    <submittedName>
        <fullName evidence="1">Uncharacterized protein</fullName>
    </submittedName>
</protein>
<comment type="caution">
    <text evidence="1">The sequence shown here is derived from an EMBL/GenBank/DDBJ whole genome shotgun (WGS) entry which is preliminary data.</text>
</comment>
<dbReference type="AlphaFoldDB" id="A0A0F9EM21"/>
<organism evidence="1">
    <name type="scientific">marine sediment metagenome</name>
    <dbReference type="NCBI Taxonomy" id="412755"/>
    <lineage>
        <taxon>unclassified sequences</taxon>
        <taxon>metagenomes</taxon>
        <taxon>ecological metagenomes</taxon>
    </lineage>
</organism>
<evidence type="ECO:0000313" key="1">
    <source>
        <dbReference type="EMBL" id="KKL67276.1"/>
    </source>
</evidence>
<sequence length="73" mass="8482">MFIEVKREITIISHYNEMESHLIYKALNEISDKISNSEEEDCVLSILAEMQTTGDKVQALLNMEKQHNKGRKD</sequence>